<keyword evidence="1" id="KW-0175">Coiled coil</keyword>
<dbReference type="PANTHER" id="PTHR10131:SF138">
    <property type="entry name" value="RE66324P"/>
    <property type="match status" value="1"/>
</dbReference>
<protein>
    <recommendedName>
        <fullName evidence="2">MATH domain-containing protein</fullName>
    </recommendedName>
</protein>
<dbReference type="GO" id="GO:0043122">
    <property type="term" value="P:regulation of canonical NF-kappaB signal transduction"/>
    <property type="evidence" value="ECO:0007669"/>
    <property type="project" value="TreeGrafter"/>
</dbReference>
<dbReference type="SUPFAM" id="SSF49599">
    <property type="entry name" value="TRAF domain-like"/>
    <property type="match status" value="1"/>
</dbReference>
<gene>
    <name evidence="3" type="ORF">SRO942_LOCUS49725</name>
</gene>
<comment type="caution">
    <text evidence="3">The sequence shown here is derived from an EMBL/GenBank/DDBJ whole genome shotgun (WGS) entry which is preliminary data.</text>
</comment>
<evidence type="ECO:0000256" key="1">
    <source>
        <dbReference type="SAM" id="Coils"/>
    </source>
</evidence>
<evidence type="ECO:0000313" key="4">
    <source>
        <dbReference type="Proteomes" id="UP000681722"/>
    </source>
</evidence>
<dbReference type="GO" id="GO:0005164">
    <property type="term" value="F:tumor necrosis factor receptor binding"/>
    <property type="evidence" value="ECO:0007669"/>
    <property type="project" value="TreeGrafter"/>
</dbReference>
<dbReference type="Gene3D" id="2.60.210.10">
    <property type="entry name" value="Apoptosis, Tumor Necrosis Factor Receptor Associated Protein 2, Chain A"/>
    <property type="match status" value="1"/>
</dbReference>
<name>A0A8S2ZGP3_9BILA</name>
<dbReference type="Pfam" id="PF22486">
    <property type="entry name" value="MATH_2"/>
    <property type="match status" value="1"/>
</dbReference>
<dbReference type="PANTHER" id="PTHR10131">
    <property type="entry name" value="TNF RECEPTOR ASSOCIATED FACTOR"/>
    <property type="match status" value="1"/>
</dbReference>
<evidence type="ECO:0000313" key="3">
    <source>
        <dbReference type="EMBL" id="CAF4627111.1"/>
    </source>
</evidence>
<dbReference type="InterPro" id="IPR008974">
    <property type="entry name" value="TRAF-like"/>
</dbReference>
<feature type="domain" description="MATH" evidence="2">
    <location>
        <begin position="134"/>
        <end position="185"/>
    </location>
</feature>
<dbReference type="Proteomes" id="UP000681722">
    <property type="component" value="Unassembled WGS sequence"/>
</dbReference>
<organism evidence="3 4">
    <name type="scientific">Didymodactylos carnosus</name>
    <dbReference type="NCBI Taxonomy" id="1234261"/>
    <lineage>
        <taxon>Eukaryota</taxon>
        <taxon>Metazoa</taxon>
        <taxon>Spiralia</taxon>
        <taxon>Gnathifera</taxon>
        <taxon>Rotifera</taxon>
        <taxon>Eurotatoria</taxon>
        <taxon>Bdelloidea</taxon>
        <taxon>Philodinida</taxon>
        <taxon>Philodinidae</taxon>
        <taxon>Didymodactylos</taxon>
    </lineage>
</organism>
<accession>A0A8S2ZGP3</accession>
<dbReference type="EMBL" id="CAJOBC010135397">
    <property type="protein sequence ID" value="CAF4627111.1"/>
    <property type="molecule type" value="Genomic_DNA"/>
</dbReference>
<dbReference type="PROSITE" id="PS50144">
    <property type="entry name" value="MATH"/>
    <property type="match status" value="1"/>
</dbReference>
<dbReference type="InterPro" id="IPR002083">
    <property type="entry name" value="MATH/TRAF_dom"/>
</dbReference>
<feature type="non-terminal residue" evidence="3">
    <location>
        <position position="185"/>
    </location>
</feature>
<dbReference type="OrthoDB" id="10054664at2759"/>
<proteinExistence type="predicted"/>
<feature type="coiled-coil region" evidence="1">
    <location>
        <begin position="62"/>
        <end position="89"/>
    </location>
</feature>
<sequence>MSTLNKTTAHAASRNMEHDLSFNYETLEPASSGLTGNQTCVNGLYAELEKCYDTLTILIQGIQTLSNDANRLNNESSHLNNLIQAAQDELKQIKLSINEVDTYLAEIASNNKILQQETLSIKQKVEDMQFASYDGMLIWKVTDVSHKIADSQSGRQTSIYSPPFYSSSIGYKMRARLYLQGDGNA</sequence>
<dbReference type="AlphaFoldDB" id="A0A8S2ZGP3"/>
<evidence type="ECO:0000259" key="2">
    <source>
        <dbReference type="PROSITE" id="PS50144"/>
    </source>
</evidence>
<reference evidence="3" key="1">
    <citation type="submission" date="2021-02" db="EMBL/GenBank/DDBJ databases">
        <authorList>
            <person name="Nowell W R."/>
        </authorList>
    </citation>
    <scope>NUCLEOTIDE SEQUENCE</scope>
</reference>
<dbReference type="GO" id="GO:0009898">
    <property type="term" value="C:cytoplasmic side of plasma membrane"/>
    <property type="evidence" value="ECO:0007669"/>
    <property type="project" value="TreeGrafter"/>
</dbReference>